<evidence type="ECO:0000313" key="1">
    <source>
        <dbReference type="EMBL" id="EHP69115.1"/>
    </source>
</evidence>
<dbReference type="Proteomes" id="UP000003980">
    <property type="component" value="Unassembled WGS sequence"/>
</dbReference>
<sequence>MVRRAWEFQPSLLAYSLALDGHGSRSEENVGNVVVKMSKGIHVPYDGSLVILMVIY</sequence>
<dbReference type="RefSeq" id="WP_009072807.1">
    <property type="nucleotide sequence ID" value="NZ_JH597768.1"/>
</dbReference>
<dbReference type="AlphaFoldDB" id="H2C5N8"/>
<dbReference type="HOGENOM" id="CLU_3003213_0_0_2"/>
<name>H2C5N8_9CREN</name>
<protein>
    <submittedName>
        <fullName evidence="1">Uncharacterized protein</fullName>
    </submittedName>
</protein>
<keyword evidence="2" id="KW-1185">Reference proteome</keyword>
<accession>H2C5N8</accession>
<organism evidence="1 2">
    <name type="scientific">Metallosphaera yellowstonensis MK1</name>
    <dbReference type="NCBI Taxonomy" id="671065"/>
    <lineage>
        <taxon>Archaea</taxon>
        <taxon>Thermoproteota</taxon>
        <taxon>Thermoprotei</taxon>
        <taxon>Sulfolobales</taxon>
        <taxon>Sulfolobaceae</taxon>
        <taxon>Metallosphaera</taxon>
    </lineage>
</organism>
<dbReference type="EMBL" id="JH597768">
    <property type="protein sequence ID" value="EHP69115.1"/>
    <property type="molecule type" value="Genomic_DNA"/>
</dbReference>
<reference evidence="1 2" key="1">
    <citation type="submission" date="2012-01" db="EMBL/GenBank/DDBJ databases">
        <title>Improved High-Quality Draft sequence of Metallosphaera yellowstonensis MK1.</title>
        <authorList>
            <consortium name="US DOE Joint Genome Institute"/>
            <person name="Lucas S."/>
            <person name="Han J."/>
            <person name="Cheng J.-F."/>
            <person name="Goodwin L."/>
            <person name="Pitluck S."/>
            <person name="Peters L."/>
            <person name="Teshima H."/>
            <person name="Detter J.C."/>
            <person name="Han C."/>
            <person name="Tapia R."/>
            <person name="Land M."/>
            <person name="Hauser L."/>
            <person name="Kyrpides N."/>
            <person name="Kozubal M."/>
            <person name="Macur R.E."/>
            <person name="Jay Z."/>
            <person name="Inskeep W."/>
            <person name="Woyke T."/>
        </authorList>
    </citation>
    <scope>NUCLEOTIDE SEQUENCE [LARGE SCALE GENOMIC DNA]</scope>
    <source>
        <strain evidence="1 2">MK1</strain>
    </source>
</reference>
<evidence type="ECO:0000313" key="2">
    <source>
        <dbReference type="Proteomes" id="UP000003980"/>
    </source>
</evidence>
<gene>
    <name evidence="1" type="ORF">MetMK1DRAFT_00018610</name>
</gene>
<proteinExistence type="predicted"/>